<evidence type="ECO:0000313" key="3">
    <source>
        <dbReference type="Proteomes" id="UP001152795"/>
    </source>
</evidence>
<feature type="non-terminal residue" evidence="2">
    <location>
        <position position="212"/>
    </location>
</feature>
<protein>
    <submittedName>
        <fullName evidence="2">Uncharacterized protein</fullName>
    </submittedName>
</protein>
<accession>A0A6S7KTV6</accession>
<feature type="compositionally biased region" description="Polar residues" evidence="1">
    <location>
        <begin position="199"/>
        <end position="212"/>
    </location>
</feature>
<feature type="compositionally biased region" description="Polar residues" evidence="1">
    <location>
        <begin position="169"/>
        <end position="178"/>
    </location>
</feature>
<evidence type="ECO:0000313" key="2">
    <source>
        <dbReference type="EMBL" id="CAB4045540.1"/>
    </source>
</evidence>
<evidence type="ECO:0000256" key="1">
    <source>
        <dbReference type="SAM" id="MobiDB-lite"/>
    </source>
</evidence>
<gene>
    <name evidence="2" type="ORF">PACLA_8A028298</name>
</gene>
<dbReference type="AlphaFoldDB" id="A0A6S7KTV6"/>
<feature type="region of interest" description="Disordered" evidence="1">
    <location>
        <begin position="162"/>
        <end position="212"/>
    </location>
</feature>
<dbReference type="Proteomes" id="UP001152795">
    <property type="component" value="Unassembled WGS sequence"/>
</dbReference>
<feature type="compositionally biased region" description="Low complexity" evidence="1">
    <location>
        <begin position="179"/>
        <end position="198"/>
    </location>
</feature>
<comment type="caution">
    <text evidence="2">The sequence shown here is derived from an EMBL/GenBank/DDBJ whole genome shotgun (WGS) entry which is preliminary data.</text>
</comment>
<name>A0A6S7KTV6_PARCT</name>
<dbReference type="EMBL" id="CACRXK020040166">
    <property type="protein sequence ID" value="CAB4045540.1"/>
    <property type="molecule type" value="Genomic_DNA"/>
</dbReference>
<keyword evidence="3" id="KW-1185">Reference proteome</keyword>
<dbReference type="OrthoDB" id="6007857at2759"/>
<sequence>MAECPEPTEAVQSVAGETLSAIFKYSKDGRDILINISTNGDVQAMVRDVCKTVATLGALYTTYQLLKPLIDSAVTRGLGGERDQEVRDIKPGSLKVLLHCLTDERFLEVLDDYECGRLKDRLQKEFSQSGIEMKDMKVEILNMEEVSKTKKAINIRKNPVDLLLRPTRRQNFPNSTTDPTAQHTQQNPTAQQNPTRPNSTTDPTAQQTQSYA</sequence>
<organism evidence="2 3">
    <name type="scientific">Paramuricea clavata</name>
    <name type="common">Red gorgonian</name>
    <name type="synonym">Violescent sea-whip</name>
    <dbReference type="NCBI Taxonomy" id="317549"/>
    <lineage>
        <taxon>Eukaryota</taxon>
        <taxon>Metazoa</taxon>
        <taxon>Cnidaria</taxon>
        <taxon>Anthozoa</taxon>
        <taxon>Octocorallia</taxon>
        <taxon>Malacalcyonacea</taxon>
        <taxon>Plexauridae</taxon>
        <taxon>Paramuricea</taxon>
    </lineage>
</organism>
<proteinExistence type="predicted"/>
<reference evidence="2" key="1">
    <citation type="submission" date="2020-04" db="EMBL/GenBank/DDBJ databases">
        <authorList>
            <person name="Alioto T."/>
            <person name="Alioto T."/>
            <person name="Gomez Garrido J."/>
        </authorList>
    </citation>
    <scope>NUCLEOTIDE SEQUENCE</scope>
    <source>
        <strain evidence="2">A484AB</strain>
    </source>
</reference>